<accession>A0ABM8HDH4</accession>
<sequence>MQREAGLAATVTTSTTIDVVSGTTYRFDQLVIGAGYGNNNSATSMAQTIRVSIGGTQIFYGSTRALTGATTLRIGSSQTYDTSAVAYTPTTSGQVTVTFSFTLSATTSTRPASDDIAIRLPVLTCR</sequence>
<name>A0ABM8HDH4_9MICO</name>
<organism evidence="1">
    <name type="scientific">Barrientosiimonas endolithica</name>
    <dbReference type="NCBI Taxonomy" id="1535208"/>
    <lineage>
        <taxon>Bacteria</taxon>
        <taxon>Bacillati</taxon>
        <taxon>Actinomycetota</taxon>
        <taxon>Actinomycetes</taxon>
        <taxon>Micrococcales</taxon>
        <taxon>Dermacoccaceae</taxon>
        <taxon>Barrientosiimonas</taxon>
    </lineage>
</organism>
<reference evidence="1" key="1">
    <citation type="journal article" date="2014" name="Int. J. Syst. Evol. Microbiol.">
        <title>Complete genome of a new Firmicutes species belonging to the dominant human colonic microbiota ('Ruminococcus bicirculans') reveals two chromosomes and a selective capacity to utilize plant glucans.</title>
        <authorList>
            <consortium name="NISC Comparative Sequencing Program"/>
            <person name="Wegmann U."/>
            <person name="Louis P."/>
            <person name="Goesmann A."/>
            <person name="Henrissat B."/>
            <person name="Duncan S.H."/>
            <person name="Flint H.J."/>
        </authorList>
    </citation>
    <scope>NUCLEOTIDE SEQUENCE</scope>
    <source>
        <strain evidence="1">NBRC 110608</strain>
    </source>
</reference>
<protein>
    <submittedName>
        <fullName evidence="1">Uncharacterized protein</fullName>
    </submittedName>
</protein>
<proteinExistence type="predicted"/>
<dbReference type="EMBL" id="AP027735">
    <property type="protein sequence ID" value="BDZ59033.1"/>
    <property type="molecule type" value="Genomic_DNA"/>
</dbReference>
<evidence type="ECO:0000313" key="1">
    <source>
        <dbReference type="EMBL" id="BDZ59033.1"/>
    </source>
</evidence>
<reference evidence="1" key="2">
    <citation type="submission" date="2023-02" db="EMBL/GenBank/DDBJ databases">
        <authorList>
            <person name="Sun Q."/>
            <person name="Mori K."/>
        </authorList>
    </citation>
    <scope>NUCLEOTIDE SEQUENCE</scope>
    <source>
        <strain evidence="1">NBRC 110608</strain>
    </source>
</reference>
<gene>
    <name evidence="1" type="ORF">GCM10025872_26900</name>
</gene>